<feature type="active site" description="Proton acceptor" evidence="19">
    <location>
        <position position="60"/>
    </location>
</feature>
<dbReference type="PANTHER" id="PTHR11680:SF50">
    <property type="entry name" value="SERINE HYDROXYMETHYLTRANSFERASE"/>
    <property type="match status" value="1"/>
</dbReference>
<dbReference type="Pfam" id="PF00464">
    <property type="entry name" value="SHMT"/>
    <property type="match status" value="1"/>
</dbReference>
<keyword evidence="11 18" id="KW-0028">Amino-acid biosynthesis</keyword>
<dbReference type="InterPro" id="IPR015424">
    <property type="entry name" value="PyrdxlP-dep_Trfase"/>
</dbReference>
<dbReference type="GO" id="GO:0019264">
    <property type="term" value="P:glycine biosynthetic process from serine"/>
    <property type="evidence" value="ECO:0007669"/>
    <property type="project" value="UniProtKB-UniRule"/>
</dbReference>
<dbReference type="InterPro" id="IPR001085">
    <property type="entry name" value="Ser_HO-MeTrfase"/>
</dbReference>
<dbReference type="Gene3D" id="3.90.1150.10">
    <property type="entry name" value="Aspartate Aminotransferase, domain 1"/>
    <property type="match status" value="1"/>
</dbReference>
<dbReference type="InterPro" id="IPR015422">
    <property type="entry name" value="PyrdxlP-dep_Trfase_small"/>
</dbReference>
<name>A0A2S0PE65_9NEIS</name>
<dbReference type="FunFam" id="3.90.1150.10:FF:000003">
    <property type="entry name" value="Serine hydroxymethyltransferase"/>
    <property type="match status" value="1"/>
</dbReference>
<evidence type="ECO:0000256" key="3">
    <source>
        <dbReference type="ARBA" id="ARBA00003365"/>
    </source>
</evidence>
<dbReference type="InterPro" id="IPR019798">
    <property type="entry name" value="Ser_HO-MeTrfase_PLP_BS"/>
</dbReference>
<dbReference type="GO" id="GO:0005829">
    <property type="term" value="C:cytosol"/>
    <property type="evidence" value="ECO:0007669"/>
    <property type="project" value="TreeGrafter"/>
</dbReference>
<comment type="function">
    <text evidence="18">Catalyzes the reversible interconversion of serine and glycine with tetrahydrofolate (THF) serving as the one-carbon carrier. This reaction serves as the major source of one-carbon groups required for the biosynthesis of purines, thymidylate, methionine, and other important biomolecules. Also exhibits THF-independent aldolase activity toward beta-hydroxyamino acids, producing glycine and aldehydes, via a retro-aldol mechanism.</text>
</comment>
<dbReference type="EMBL" id="CP028519">
    <property type="protein sequence ID" value="AVY95632.1"/>
    <property type="molecule type" value="Genomic_DNA"/>
</dbReference>
<dbReference type="CDD" id="cd00378">
    <property type="entry name" value="SHMT"/>
    <property type="match status" value="1"/>
</dbReference>
<evidence type="ECO:0000256" key="9">
    <source>
        <dbReference type="ARBA" id="ARBA00022490"/>
    </source>
</evidence>
<dbReference type="InterPro" id="IPR002028">
    <property type="entry name" value="Trp_synthase_suA"/>
</dbReference>
<dbReference type="KEGG" id="maer:DAI18_17470"/>
<sequence length="711" mass="77207">MSRIEHTFHRLAQQGRQALIPYVTAGYPQAGITPTLMHALVSAGADIIELGVPFSDPSADGPTIQQSSEQALLAGIGLPQVLNHVRQFRSTDNSTPVVLMGYANPLERYDQLRRPGAFAEAAAAAGVDGVLVVDYPPEVSGALATQLRRHGMDLIFLIAPTSTEQRIRQIAECASGYVYCVSVNGVTGTRTLDMAQVQDTLARIRRHVRLPVGVGFGIRDAQTARAVAHTADAVVIGSWLIEALPGKPVTDTLAAASSLIRDVRRQMDLPAPTAPLQPIPSSRPQDPVNMYYQQSVTLDDFDAELAEAVRNEERRQENHVELIASENYASPLVMSIQNTVLTNKYAEGYPGKRYYSGCEYVDVAERLAIERARALFDCDYVNVQPHAGAQANAAVFLALVSPGDTVMGMNLAQGGHLTHGNPSNFSGRHYRIVPYGLDPATGLIDYDEMERIALETRPKMLIGGFSAYSRYKDWARMRAIADKVGALFWVDMAHVAGLVAAGEYPNPLPHAHVVTSTTHKTLRGPRGGLILSRGQDEDFYKKLNSAVFPGVQGGPLMHLIAAKAIAFKEALAPEFKTYQKQVVTNARAMAALLQKRGYKIVSGGTDNHMMLIDLSDKPYTGKDADAALSNAYITANKNSVPNDPRSPFVTSGLRIGTPAVTTRGFGVEECEQLAGWLCDVLDALETGNSDLVARQVREQVTALCRRHPVYQ</sequence>
<dbReference type="FunFam" id="3.20.20.70:FF:000037">
    <property type="entry name" value="Tryptophan synthase alpha chain"/>
    <property type="match status" value="1"/>
</dbReference>
<feature type="modified residue" description="N6-(pyridoxal phosphate)lysine" evidence="18">
    <location>
        <position position="520"/>
    </location>
</feature>
<dbReference type="GO" id="GO:0035999">
    <property type="term" value="P:tetrahydrofolate interconversion"/>
    <property type="evidence" value="ECO:0007669"/>
    <property type="project" value="UniProtKB-UniRule"/>
</dbReference>
<dbReference type="GO" id="GO:0030170">
    <property type="term" value="F:pyridoxal phosphate binding"/>
    <property type="evidence" value="ECO:0007669"/>
    <property type="project" value="UniProtKB-UniRule"/>
</dbReference>
<dbReference type="Proteomes" id="UP000244173">
    <property type="component" value="Chromosome"/>
</dbReference>
<reference evidence="21 22" key="1">
    <citation type="submission" date="2018-04" db="EMBL/GenBank/DDBJ databases">
        <title>Denitrifier Microvirgula.</title>
        <authorList>
            <person name="Anderson E."/>
            <person name="Jang J."/>
            <person name="Ishii S."/>
        </authorList>
    </citation>
    <scope>NUCLEOTIDE SEQUENCE [LARGE SCALE GENOMIC DNA]</scope>
    <source>
        <strain evidence="21 22">BE2.4</strain>
    </source>
</reference>
<feature type="domain" description="Serine hydroxymethyltransferase-like" evidence="20">
    <location>
        <begin position="298"/>
        <end position="676"/>
    </location>
</feature>
<evidence type="ECO:0000259" key="20">
    <source>
        <dbReference type="Pfam" id="PF00464"/>
    </source>
</evidence>
<comment type="catalytic activity">
    <reaction evidence="1 18">
        <text>(6R)-5,10-methylene-5,6,7,8-tetrahydrofolate + glycine + H2O = (6S)-5,6,7,8-tetrahydrofolate + L-serine</text>
        <dbReference type="Rhea" id="RHEA:15481"/>
        <dbReference type="ChEBI" id="CHEBI:15377"/>
        <dbReference type="ChEBI" id="CHEBI:15636"/>
        <dbReference type="ChEBI" id="CHEBI:33384"/>
        <dbReference type="ChEBI" id="CHEBI:57305"/>
        <dbReference type="ChEBI" id="CHEBI:57453"/>
        <dbReference type="EC" id="2.1.2.1"/>
    </reaction>
</comment>
<evidence type="ECO:0000256" key="13">
    <source>
        <dbReference type="ARBA" id="ARBA00022822"/>
    </source>
</evidence>
<dbReference type="HAMAP" id="MF_00131">
    <property type="entry name" value="Trp_synth_alpha"/>
    <property type="match status" value="1"/>
</dbReference>
<dbReference type="PANTHER" id="PTHR11680">
    <property type="entry name" value="SERINE HYDROXYMETHYLTRANSFERASE"/>
    <property type="match status" value="1"/>
</dbReference>
<keyword evidence="16 19" id="KW-0456">Lyase</keyword>
<dbReference type="NCBIfam" id="TIGR00262">
    <property type="entry name" value="trpA"/>
    <property type="match status" value="1"/>
</dbReference>
<dbReference type="InterPro" id="IPR039429">
    <property type="entry name" value="SHMT-like_dom"/>
</dbReference>
<comment type="pathway">
    <text evidence="18">Amino-acid biosynthesis; glycine biosynthesis; glycine from L-serine: step 1/1.</text>
</comment>
<dbReference type="PROSITE" id="PS00096">
    <property type="entry name" value="SHMT"/>
    <property type="match status" value="1"/>
</dbReference>
<dbReference type="STRING" id="1122240.GCA_000620105_01885"/>
<dbReference type="AlphaFoldDB" id="A0A2S0PE65"/>
<comment type="cofactor">
    <cofactor evidence="2 18">
        <name>pyridoxal 5'-phosphate</name>
        <dbReference type="ChEBI" id="CHEBI:597326"/>
    </cofactor>
</comment>
<evidence type="ECO:0000256" key="6">
    <source>
        <dbReference type="ARBA" id="ARBA00006376"/>
    </source>
</evidence>
<comment type="pathway">
    <text evidence="5 19">Amino-acid biosynthesis; L-tryptophan biosynthesis; L-tryptophan from chorismate: step 5/5.</text>
</comment>
<dbReference type="Pfam" id="PF00290">
    <property type="entry name" value="Trp_syntA"/>
    <property type="match status" value="1"/>
</dbReference>
<keyword evidence="12 18" id="KW-0808">Transferase</keyword>
<feature type="binding site" evidence="18">
    <location>
        <begin position="415"/>
        <end position="417"/>
    </location>
    <ligand>
        <name>(6S)-5,6,7,8-tetrahydrofolate</name>
        <dbReference type="ChEBI" id="CHEBI:57453"/>
    </ligand>
</feature>
<evidence type="ECO:0000256" key="14">
    <source>
        <dbReference type="ARBA" id="ARBA00022898"/>
    </source>
</evidence>
<proteinExistence type="inferred from homology"/>
<evidence type="ECO:0000256" key="4">
    <source>
        <dbReference type="ARBA" id="ARBA00004496"/>
    </source>
</evidence>
<evidence type="ECO:0000313" key="22">
    <source>
        <dbReference type="Proteomes" id="UP000244173"/>
    </source>
</evidence>
<dbReference type="UniPathway" id="UPA00288">
    <property type="reaction ID" value="UER01023"/>
</dbReference>
<feature type="binding site" evidence="18">
    <location>
        <position position="537"/>
    </location>
    <ligand>
        <name>(6S)-5,6,7,8-tetrahydrofolate</name>
        <dbReference type="ChEBI" id="CHEBI:57453"/>
    </ligand>
</feature>
<dbReference type="Gene3D" id="3.40.640.10">
    <property type="entry name" value="Type I PLP-dependent aspartate aminotransferase-like (Major domain)"/>
    <property type="match status" value="1"/>
</dbReference>
<accession>A0A2S0PE65</accession>
<dbReference type="FunFam" id="3.40.640.10:FF:000001">
    <property type="entry name" value="Serine hydroxymethyltransferase"/>
    <property type="match status" value="1"/>
</dbReference>
<dbReference type="UniPathway" id="UPA00193"/>
<dbReference type="GO" id="GO:0004834">
    <property type="term" value="F:tryptophan synthase activity"/>
    <property type="evidence" value="ECO:0007669"/>
    <property type="project" value="UniProtKB-UniRule"/>
</dbReference>
<keyword evidence="10 18" id="KW-0554">One-carbon metabolism</keyword>
<evidence type="ECO:0000313" key="21">
    <source>
        <dbReference type="EMBL" id="AVY95632.1"/>
    </source>
</evidence>
<evidence type="ECO:0000256" key="2">
    <source>
        <dbReference type="ARBA" id="ARBA00001933"/>
    </source>
</evidence>
<feature type="active site" description="Proton acceptor" evidence="19">
    <location>
        <position position="49"/>
    </location>
</feature>
<comment type="similarity">
    <text evidence="19">Belongs to the TrpA family.</text>
</comment>
<keyword evidence="22" id="KW-1185">Reference proteome</keyword>
<comment type="catalytic activity">
    <reaction evidence="17 19">
        <text>(1S,2R)-1-C-(indol-3-yl)glycerol 3-phosphate + L-serine = D-glyceraldehyde 3-phosphate + L-tryptophan + H2O</text>
        <dbReference type="Rhea" id="RHEA:10532"/>
        <dbReference type="ChEBI" id="CHEBI:15377"/>
        <dbReference type="ChEBI" id="CHEBI:33384"/>
        <dbReference type="ChEBI" id="CHEBI:57912"/>
        <dbReference type="ChEBI" id="CHEBI:58866"/>
        <dbReference type="ChEBI" id="CHEBI:59776"/>
        <dbReference type="EC" id="4.2.1.20"/>
    </reaction>
</comment>
<evidence type="ECO:0000256" key="15">
    <source>
        <dbReference type="ARBA" id="ARBA00023141"/>
    </source>
</evidence>
<evidence type="ECO:0000256" key="10">
    <source>
        <dbReference type="ARBA" id="ARBA00022563"/>
    </source>
</evidence>
<evidence type="ECO:0000256" key="11">
    <source>
        <dbReference type="ARBA" id="ARBA00022605"/>
    </source>
</evidence>
<feature type="binding site" evidence="18">
    <location>
        <begin position="646"/>
        <end position="648"/>
    </location>
    <ligand>
        <name>(6S)-5,6,7,8-tetrahydrofolate</name>
        <dbReference type="ChEBI" id="CHEBI:57453"/>
    </ligand>
</feature>
<dbReference type="InterPro" id="IPR049943">
    <property type="entry name" value="Ser_HO-MeTrfase-like"/>
</dbReference>
<evidence type="ECO:0000256" key="17">
    <source>
        <dbReference type="ARBA" id="ARBA00049047"/>
    </source>
</evidence>
<dbReference type="InterPro" id="IPR011060">
    <property type="entry name" value="RibuloseP-bd_barrel"/>
</dbReference>
<comment type="subunit">
    <text evidence="8 18">Homodimer.</text>
</comment>
<evidence type="ECO:0000256" key="1">
    <source>
        <dbReference type="ARBA" id="ARBA00001528"/>
    </source>
</evidence>
<evidence type="ECO:0000256" key="5">
    <source>
        <dbReference type="ARBA" id="ARBA00004733"/>
    </source>
</evidence>
<organism evidence="21 22">
    <name type="scientific">Microvirgula aerodenitrificans</name>
    <dbReference type="NCBI Taxonomy" id="57480"/>
    <lineage>
        <taxon>Bacteria</taxon>
        <taxon>Pseudomonadati</taxon>
        <taxon>Pseudomonadota</taxon>
        <taxon>Betaproteobacteria</taxon>
        <taxon>Neisseriales</taxon>
        <taxon>Aquaspirillaceae</taxon>
        <taxon>Microvirgula</taxon>
    </lineage>
</organism>
<protein>
    <recommendedName>
        <fullName evidence="18 19">Multifunctional fusion protein</fullName>
    </recommendedName>
    <domain>
        <recommendedName>
            <fullName evidence="18">Serine hydroxymethyltransferase</fullName>
            <shortName evidence="18">SHMT</shortName>
            <shortName evidence="18">Serine methylase</shortName>
            <ecNumber evidence="18">2.1.2.1</ecNumber>
        </recommendedName>
    </domain>
    <domain>
        <recommendedName>
            <fullName evidence="19">Tryptophan synthase alpha chain</fullName>
            <ecNumber evidence="19">4.2.1.20</ecNumber>
        </recommendedName>
    </domain>
</protein>
<dbReference type="EC" id="4.2.1.20" evidence="19"/>
<dbReference type="HAMAP" id="MF_00051">
    <property type="entry name" value="SHMT"/>
    <property type="match status" value="1"/>
</dbReference>
<keyword evidence="14 18" id="KW-0663">Pyridoxal phosphate</keyword>
<dbReference type="CDD" id="cd04724">
    <property type="entry name" value="Tryptophan_synthase_alpha"/>
    <property type="match status" value="1"/>
</dbReference>
<dbReference type="SUPFAM" id="SSF53383">
    <property type="entry name" value="PLP-dependent transferases"/>
    <property type="match status" value="1"/>
</dbReference>
<evidence type="ECO:0000256" key="12">
    <source>
        <dbReference type="ARBA" id="ARBA00022679"/>
    </source>
</evidence>
<comment type="pathway">
    <text evidence="18">One-carbon metabolism; tetrahydrofolate interconversion.</text>
</comment>
<evidence type="ECO:0000256" key="18">
    <source>
        <dbReference type="HAMAP-Rule" id="MF_00051"/>
    </source>
</evidence>
<feature type="site" description="Plays an important role in substrate specificity" evidence="18">
    <location>
        <position position="519"/>
    </location>
</feature>
<keyword evidence="15 19" id="KW-0057">Aromatic amino acid biosynthesis</keyword>
<keyword evidence="13 19" id="KW-0822">Tryptophan biosynthesis</keyword>
<dbReference type="EC" id="2.1.2.1" evidence="18"/>
<dbReference type="InterPro" id="IPR015421">
    <property type="entry name" value="PyrdxlP-dep_Trfase_major"/>
</dbReference>
<dbReference type="UniPathway" id="UPA00035">
    <property type="reaction ID" value="UER00044"/>
</dbReference>
<dbReference type="OrthoDB" id="9804578at2"/>
<evidence type="ECO:0000256" key="19">
    <source>
        <dbReference type="HAMAP-Rule" id="MF_00131"/>
    </source>
</evidence>
<comment type="similarity">
    <text evidence="6 18">Belongs to the SHMT family.</text>
</comment>
<feature type="binding site" evidence="18">
    <location>
        <position position="411"/>
    </location>
    <ligand>
        <name>(6S)-5,6,7,8-tetrahydrofolate</name>
        <dbReference type="ChEBI" id="CHEBI:57453"/>
    </ligand>
</feature>
<dbReference type="Gene3D" id="3.20.20.70">
    <property type="entry name" value="Aldolase class I"/>
    <property type="match status" value="1"/>
</dbReference>
<gene>
    <name evidence="19" type="primary">trpA</name>
    <name evidence="18" type="synonym">glyA</name>
    <name evidence="21" type="ORF">DAI18_17470</name>
</gene>
<dbReference type="NCBIfam" id="NF000586">
    <property type="entry name" value="PRK00011.1"/>
    <property type="match status" value="1"/>
</dbReference>
<dbReference type="SUPFAM" id="SSF51366">
    <property type="entry name" value="Ribulose-phoshate binding barrel"/>
    <property type="match status" value="1"/>
</dbReference>
<keyword evidence="9 18" id="KW-0963">Cytoplasm</keyword>
<comment type="function">
    <text evidence="3 19">The alpha subunit is responsible for the aldol cleavage of indoleglycerol phosphate to indole and glyceraldehyde 3-phosphate.</text>
</comment>
<evidence type="ECO:0000256" key="16">
    <source>
        <dbReference type="ARBA" id="ARBA00023239"/>
    </source>
</evidence>
<evidence type="ECO:0000256" key="8">
    <source>
        <dbReference type="ARBA" id="ARBA00011738"/>
    </source>
</evidence>
<comment type="subunit">
    <text evidence="7 19">Tetramer of two alpha and two beta chains.</text>
</comment>
<evidence type="ECO:0000256" key="7">
    <source>
        <dbReference type="ARBA" id="ARBA00011270"/>
    </source>
</evidence>
<comment type="subcellular location">
    <subcellularLocation>
        <location evidence="4 18">Cytoplasm</location>
    </subcellularLocation>
</comment>
<dbReference type="GO" id="GO:0004372">
    <property type="term" value="F:glycine hydroxymethyltransferase activity"/>
    <property type="evidence" value="ECO:0007669"/>
    <property type="project" value="UniProtKB-UniRule"/>
</dbReference>
<dbReference type="InterPro" id="IPR013785">
    <property type="entry name" value="Aldolase_TIM"/>
</dbReference>